<comment type="caution">
    <text evidence="2">The sequence shown here is derived from an EMBL/GenBank/DDBJ whole genome shotgun (WGS) entry which is preliminary data.</text>
</comment>
<gene>
    <name evidence="2" type="ORF">GCM10022235_00950</name>
</gene>
<reference evidence="3" key="1">
    <citation type="journal article" date="2019" name="Int. J. Syst. Evol. Microbiol.">
        <title>The Global Catalogue of Microorganisms (GCM) 10K type strain sequencing project: providing services to taxonomists for standard genome sequencing and annotation.</title>
        <authorList>
            <consortium name="The Broad Institute Genomics Platform"/>
            <consortium name="The Broad Institute Genome Sequencing Center for Infectious Disease"/>
            <person name="Wu L."/>
            <person name="Ma J."/>
        </authorList>
    </citation>
    <scope>NUCLEOTIDE SEQUENCE [LARGE SCALE GENOMIC DNA]</scope>
    <source>
        <strain evidence="3">JCM 16928</strain>
    </source>
</reference>
<dbReference type="Proteomes" id="UP001501222">
    <property type="component" value="Unassembled WGS sequence"/>
</dbReference>
<proteinExistence type="predicted"/>
<evidence type="ECO:0000313" key="2">
    <source>
        <dbReference type="EMBL" id="GAA3537313.1"/>
    </source>
</evidence>
<evidence type="ECO:0000256" key="1">
    <source>
        <dbReference type="SAM" id="MobiDB-lite"/>
    </source>
</evidence>
<name>A0ABP6VNM9_9ACTN</name>
<protein>
    <submittedName>
        <fullName evidence="2">Uncharacterized protein</fullName>
    </submittedName>
</protein>
<accession>A0ABP6VNM9</accession>
<dbReference type="EMBL" id="BAABAA010000001">
    <property type="protein sequence ID" value="GAA3537313.1"/>
    <property type="molecule type" value="Genomic_DNA"/>
</dbReference>
<sequence length="73" mass="7635">MPAAVPARSAGTLPMAVEVKVGAASPVPMPARVKPAVSAGQLALRVQPGCRQERLLGKPPSDLWLKSVSSRHR</sequence>
<keyword evidence="3" id="KW-1185">Reference proteome</keyword>
<organism evidence="2 3">
    <name type="scientific">Kribbella ginsengisoli</name>
    <dbReference type="NCBI Taxonomy" id="363865"/>
    <lineage>
        <taxon>Bacteria</taxon>
        <taxon>Bacillati</taxon>
        <taxon>Actinomycetota</taxon>
        <taxon>Actinomycetes</taxon>
        <taxon>Propionibacteriales</taxon>
        <taxon>Kribbellaceae</taxon>
        <taxon>Kribbella</taxon>
    </lineage>
</organism>
<feature type="region of interest" description="Disordered" evidence="1">
    <location>
        <begin position="53"/>
        <end position="73"/>
    </location>
</feature>
<evidence type="ECO:0000313" key="3">
    <source>
        <dbReference type="Proteomes" id="UP001501222"/>
    </source>
</evidence>